<dbReference type="VEuPathDB" id="ToxoDB:TGPRC2_218250B"/>
<dbReference type="AlphaFoldDB" id="A0A151HCK6"/>
<organism evidence="2 3">
    <name type="scientific">Toxoplasma gondii TgCatPRC2</name>
    <dbReference type="NCBI Taxonomy" id="1130821"/>
    <lineage>
        <taxon>Eukaryota</taxon>
        <taxon>Sar</taxon>
        <taxon>Alveolata</taxon>
        <taxon>Apicomplexa</taxon>
        <taxon>Conoidasida</taxon>
        <taxon>Coccidia</taxon>
        <taxon>Eucoccidiorida</taxon>
        <taxon>Eimeriorina</taxon>
        <taxon>Sarcocystidae</taxon>
        <taxon>Toxoplasma</taxon>
    </lineage>
</organism>
<dbReference type="GO" id="GO:0035303">
    <property type="term" value="P:regulation of dephosphorylation"/>
    <property type="evidence" value="ECO:0007669"/>
    <property type="project" value="TreeGrafter"/>
</dbReference>
<dbReference type="EMBL" id="AHZP02001529">
    <property type="protein sequence ID" value="KYK67067.1"/>
    <property type="molecule type" value="Genomic_DNA"/>
</dbReference>
<gene>
    <name evidence="2" type="ORF">TGPRC2_218250B</name>
</gene>
<proteinExistence type="predicted"/>
<accession>A0A151HCK6</accession>
<dbReference type="GO" id="GO:0051721">
    <property type="term" value="F:protein phosphatase 2A binding"/>
    <property type="evidence" value="ECO:0007669"/>
    <property type="project" value="TreeGrafter"/>
</dbReference>
<evidence type="ECO:0000313" key="3">
    <source>
        <dbReference type="Proteomes" id="UP000075225"/>
    </source>
</evidence>
<dbReference type="PANTHER" id="PTHR10933">
    <property type="entry name" value="IMMUNOGLOBULIN-BINDING PROTEIN 1"/>
    <property type="match status" value="1"/>
</dbReference>
<protein>
    <submittedName>
        <fullName evidence="2">TAP42 family protein</fullName>
    </submittedName>
</protein>
<evidence type="ECO:0000313" key="2">
    <source>
        <dbReference type="EMBL" id="KYK67067.1"/>
    </source>
</evidence>
<feature type="non-terminal residue" evidence="2">
    <location>
        <position position="1"/>
    </location>
</feature>
<dbReference type="Proteomes" id="UP000075225">
    <property type="component" value="Unassembled WGS sequence"/>
</dbReference>
<feature type="region of interest" description="Disordered" evidence="1">
    <location>
        <begin position="55"/>
        <end position="91"/>
    </location>
</feature>
<evidence type="ECO:0000256" key="1">
    <source>
        <dbReference type="SAM" id="MobiDB-lite"/>
    </source>
</evidence>
<name>A0A151HCK6_TOXGO</name>
<feature type="compositionally biased region" description="Basic and acidic residues" evidence="1">
    <location>
        <begin position="59"/>
        <end position="80"/>
    </location>
</feature>
<dbReference type="InterPro" id="IPR007304">
    <property type="entry name" value="TAP46-like"/>
</dbReference>
<reference evidence="3" key="1">
    <citation type="submission" date="2016-03" db="EMBL/GenBank/DDBJ databases">
        <authorList>
            <person name="Sibley D."/>
            <person name="Venepally P."/>
            <person name="Karamycheva S."/>
            <person name="Hadjithomas M."/>
            <person name="Khan A."/>
            <person name="Brunk B."/>
            <person name="Roos D."/>
            <person name="Caler E."/>
            <person name="Lorenzi H."/>
        </authorList>
    </citation>
    <scope>NUCLEOTIDE SEQUENCE [LARGE SCALE GENOMIC DNA]</scope>
    <source>
        <strain evidence="3">TgCatPRC2</strain>
    </source>
</reference>
<dbReference type="GO" id="GO:0005829">
    <property type="term" value="C:cytosol"/>
    <property type="evidence" value="ECO:0007669"/>
    <property type="project" value="TreeGrafter"/>
</dbReference>
<dbReference type="Pfam" id="PF04177">
    <property type="entry name" value="TAP42"/>
    <property type="match status" value="1"/>
</dbReference>
<dbReference type="PANTHER" id="PTHR10933:SF9">
    <property type="entry name" value="IMMUNOGLOBULIN-BINDING PROTEIN 1"/>
    <property type="match status" value="1"/>
</dbReference>
<comment type="caution">
    <text evidence="2">The sequence shown here is derived from an EMBL/GenBank/DDBJ whole genome shotgun (WGS) entry which is preliminary data.</text>
</comment>
<sequence>KDRTDLRRLYREKVFTPGHNLPSMSLAECAAIEMEMEVNQIGAVKPKVVEEYSTAQAQAEREEEKELEERAWDDWKDDNPKGSGNKMRNKG</sequence>
<dbReference type="GO" id="GO:0009966">
    <property type="term" value="P:regulation of signal transduction"/>
    <property type="evidence" value="ECO:0007669"/>
    <property type="project" value="InterPro"/>
</dbReference>